<gene>
    <name evidence="4" type="ORF">LWI29_003129</name>
</gene>
<dbReference type="AlphaFoldDB" id="A0AA39SB58"/>
<dbReference type="PANTHER" id="PTHR44259:SF114">
    <property type="entry name" value="OS06G0707300 PROTEIN"/>
    <property type="match status" value="1"/>
</dbReference>
<evidence type="ECO:0000259" key="3">
    <source>
        <dbReference type="Pfam" id="PF03478"/>
    </source>
</evidence>
<feature type="compositionally biased region" description="Basic and acidic residues" evidence="1">
    <location>
        <begin position="13"/>
        <end position="22"/>
    </location>
</feature>
<dbReference type="InterPro" id="IPR005174">
    <property type="entry name" value="KIB1-4_b-propeller"/>
</dbReference>
<feature type="region of interest" description="Disordered" evidence="1">
    <location>
        <begin position="1"/>
        <end position="24"/>
    </location>
</feature>
<dbReference type="PANTHER" id="PTHR44259">
    <property type="entry name" value="OS07G0183000 PROTEIN-RELATED"/>
    <property type="match status" value="1"/>
</dbReference>
<protein>
    <recommendedName>
        <fullName evidence="6">F-box domain-containing protein</fullName>
    </recommendedName>
</protein>
<dbReference type="Proteomes" id="UP001168877">
    <property type="component" value="Unassembled WGS sequence"/>
</dbReference>
<reference evidence="4" key="1">
    <citation type="journal article" date="2022" name="Plant J.">
        <title>Strategies of tolerance reflected in two North American maple genomes.</title>
        <authorList>
            <person name="McEvoy S.L."/>
            <person name="Sezen U.U."/>
            <person name="Trouern-Trend A."/>
            <person name="McMahon S.M."/>
            <person name="Schaberg P.G."/>
            <person name="Yang J."/>
            <person name="Wegrzyn J.L."/>
            <person name="Swenson N.G."/>
        </authorList>
    </citation>
    <scope>NUCLEOTIDE SEQUENCE</scope>
    <source>
        <strain evidence="4">NS2018</strain>
    </source>
</reference>
<evidence type="ECO:0000259" key="2">
    <source>
        <dbReference type="Pfam" id="PF00646"/>
    </source>
</evidence>
<evidence type="ECO:0000313" key="4">
    <source>
        <dbReference type="EMBL" id="KAK0588603.1"/>
    </source>
</evidence>
<evidence type="ECO:0008006" key="6">
    <source>
        <dbReference type="Google" id="ProtNLM"/>
    </source>
</evidence>
<sequence>MDIKKKRTTRRQQQKDDEDFKRNNGRNWSRIPENILAIISDKLSLCDYLSFSNVCISWRSFILEEILHDEDINNVNASISLRRRCGFPWLVMSHDTSGTESRSCFSVLQNKSWQKKLPNSNRSFFWGSFQDWLVMVTPFPENKFRLNIFLLNPFSGIQVLLPETSDFYNKLLFSGDPSKQTCIYLLLSFCNEFALWVPGERHWCTCYFEEEDDNLTDAILFDGCFYFLTRDFNIRVIDVACSFSIIEREGHDTRDDTRFYDVEMPLDIPRMNTESVLVLRYLMEFCGEIILILRFSRNHEETHDFKIFRLDLDQLEWVKLDSLGDRVLFLGGHCSRSYSEKELGVGMANCIYFTNEFLPMFCITDWHPELSCSDSDDFGIFRLNFDSSESFSYHAKTNKMAPVWLNAPLWWYFQKPRF</sequence>
<name>A0AA39SB58_ACESA</name>
<feature type="domain" description="KIB1-4 beta-propeller" evidence="3">
    <location>
        <begin position="106"/>
        <end position="381"/>
    </location>
</feature>
<proteinExistence type="predicted"/>
<dbReference type="InterPro" id="IPR036047">
    <property type="entry name" value="F-box-like_dom_sf"/>
</dbReference>
<organism evidence="4 5">
    <name type="scientific">Acer saccharum</name>
    <name type="common">Sugar maple</name>
    <dbReference type="NCBI Taxonomy" id="4024"/>
    <lineage>
        <taxon>Eukaryota</taxon>
        <taxon>Viridiplantae</taxon>
        <taxon>Streptophyta</taxon>
        <taxon>Embryophyta</taxon>
        <taxon>Tracheophyta</taxon>
        <taxon>Spermatophyta</taxon>
        <taxon>Magnoliopsida</taxon>
        <taxon>eudicotyledons</taxon>
        <taxon>Gunneridae</taxon>
        <taxon>Pentapetalae</taxon>
        <taxon>rosids</taxon>
        <taxon>malvids</taxon>
        <taxon>Sapindales</taxon>
        <taxon>Sapindaceae</taxon>
        <taxon>Hippocastanoideae</taxon>
        <taxon>Acereae</taxon>
        <taxon>Acer</taxon>
    </lineage>
</organism>
<dbReference type="InterPro" id="IPR050942">
    <property type="entry name" value="F-box_BR-signaling"/>
</dbReference>
<dbReference type="Pfam" id="PF03478">
    <property type="entry name" value="Beta-prop_KIB1-4"/>
    <property type="match status" value="1"/>
</dbReference>
<keyword evidence="5" id="KW-1185">Reference proteome</keyword>
<reference evidence="4" key="2">
    <citation type="submission" date="2023-06" db="EMBL/GenBank/DDBJ databases">
        <authorList>
            <person name="Swenson N.G."/>
            <person name="Wegrzyn J.L."/>
            <person name="Mcevoy S.L."/>
        </authorList>
    </citation>
    <scope>NUCLEOTIDE SEQUENCE</scope>
    <source>
        <strain evidence="4">NS2018</strain>
        <tissue evidence="4">Leaf</tissue>
    </source>
</reference>
<dbReference type="EMBL" id="JAUESC010000381">
    <property type="protein sequence ID" value="KAK0588603.1"/>
    <property type="molecule type" value="Genomic_DNA"/>
</dbReference>
<accession>A0AA39SB58</accession>
<feature type="domain" description="F-box" evidence="2">
    <location>
        <begin position="28"/>
        <end position="64"/>
    </location>
</feature>
<dbReference type="InterPro" id="IPR001810">
    <property type="entry name" value="F-box_dom"/>
</dbReference>
<feature type="compositionally biased region" description="Basic residues" evidence="1">
    <location>
        <begin position="1"/>
        <end position="12"/>
    </location>
</feature>
<comment type="caution">
    <text evidence="4">The sequence shown here is derived from an EMBL/GenBank/DDBJ whole genome shotgun (WGS) entry which is preliminary data.</text>
</comment>
<dbReference type="Pfam" id="PF00646">
    <property type="entry name" value="F-box"/>
    <property type="match status" value="1"/>
</dbReference>
<evidence type="ECO:0000313" key="5">
    <source>
        <dbReference type="Proteomes" id="UP001168877"/>
    </source>
</evidence>
<dbReference type="Gene3D" id="1.20.1280.50">
    <property type="match status" value="1"/>
</dbReference>
<evidence type="ECO:0000256" key="1">
    <source>
        <dbReference type="SAM" id="MobiDB-lite"/>
    </source>
</evidence>
<dbReference type="SUPFAM" id="SSF81383">
    <property type="entry name" value="F-box domain"/>
    <property type="match status" value="1"/>
</dbReference>